<evidence type="ECO:0000313" key="1">
    <source>
        <dbReference type="EMBL" id="KAJ9115666.1"/>
    </source>
</evidence>
<sequence>MHSRQESANLTPSRRAPAPPGPPSHQQRQPSSSSPYGNGTSPYPVAGGNDPRDGHHSTRSQMFSSTNYAPSFQRSNPSTSSIPLHSPGYGGGPKIVHNSNGSFSSIPNNMLPAGMHRLSTSTSAATPIRQGMVTVKEEEGIRSFLWSKRWLVLRDQTLSFHKNETSQTPASIIQLKDISDIQRVDLKPFCLEVEANGKCTFIALKSDQELYEWQDDIYARSPMLSVGGPTNFVHQVHVGFDAVSGAFTGLPDQWTKLLTQSHITKEDQARNPQAVLDVLEFYTDIQKREYDNFGVPVGPARTNSPMPGGPTGPPLATNQSSRMQTPPARFDAGLGLAGHMSSQKQPSGLRTETSSPGPQMYHPTPSRQEPQSYGSAAPGGYMSTTSQSRPGEQYPGVVRGSSEQSRALVADRRAPAPPKPAANIMERDLRYAPPRDIQQTRVDEVQRSTYQTPISSSHIPAPVAANANPPPSAANNAQPLASTRPLQPQKKPQGPPPAPSAGAATSNDLKIAKPAEKRVSAMSEPQILDKLRSVVSNADPSTLYAKIKKVGQGASGSVYVAKTLATGHRVAIKQMDLAQQPRKELIVNEILVMSESRHPNIVNFLEAFLIRNTDLWVVMEYMEGGALTDVIEANKMEEDQIAAICLETCRGLRHLHDHSIIHRDIKSDNVLLNAQGEVKITDFGFCAKLTDQKSKRATMVGTPYWMAPEVVKQKEYGAKVDVWSLGIMAIEMIENEPPYLDEEPLKALYLIATNGTPTLKRPAKLSVELKHFLSHEFLGKACDKSGLVPLMRINGEEHDIGDTTQSADPRMIAL</sequence>
<keyword evidence="2" id="KW-1185">Reference proteome</keyword>
<name>A0ACC2WX02_9TREE</name>
<dbReference type="Proteomes" id="UP001230649">
    <property type="component" value="Unassembled WGS sequence"/>
</dbReference>
<gene>
    <name evidence="1" type="ORF">QFC20_000993</name>
</gene>
<accession>A0ACC2WX02</accession>
<comment type="caution">
    <text evidence="1">The sequence shown here is derived from an EMBL/GenBank/DDBJ whole genome shotgun (WGS) entry which is preliminary data.</text>
</comment>
<proteinExistence type="predicted"/>
<organism evidence="1 2">
    <name type="scientific">Naganishia adeliensis</name>
    <dbReference type="NCBI Taxonomy" id="92952"/>
    <lineage>
        <taxon>Eukaryota</taxon>
        <taxon>Fungi</taxon>
        <taxon>Dikarya</taxon>
        <taxon>Basidiomycota</taxon>
        <taxon>Agaricomycotina</taxon>
        <taxon>Tremellomycetes</taxon>
        <taxon>Filobasidiales</taxon>
        <taxon>Filobasidiaceae</taxon>
        <taxon>Naganishia</taxon>
    </lineage>
</organism>
<protein>
    <submittedName>
        <fullName evidence="1">Uncharacterized protein</fullName>
    </submittedName>
</protein>
<reference evidence="1" key="1">
    <citation type="submission" date="2023-04" db="EMBL/GenBank/DDBJ databases">
        <title>Draft Genome sequencing of Naganishia species isolated from polar environments using Oxford Nanopore Technology.</title>
        <authorList>
            <person name="Leo P."/>
            <person name="Venkateswaran K."/>
        </authorList>
    </citation>
    <scope>NUCLEOTIDE SEQUENCE</scope>
    <source>
        <strain evidence="1">MNA-CCFEE 5262</strain>
    </source>
</reference>
<evidence type="ECO:0000313" key="2">
    <source>
        <dbReference type="Proteomes" id="UP001230649"/>
    </source>
</evidence>
<dbReference type="EMBL" id="JASBWS010000005">
    <property type="protein sequence ID" value="KAJ9115666.1"/>
    <property type="molecule type" value="Genomic_DNA"/>
</dbReference>